<dbReference type="PROSITE" id="PS51257">
    <property type="entry name" value="PROKAR_LIPOPROTEIN"/>
    <property type="match status" value="1"/>
</dbReference>
<evidence type="ECO:0000313" key="3">
    <source>
        <dbReference type="EMBL" id="MBS2098088.1"/>
    </source>
</evidence>
<dbReference type="InterPro" id="IPR036378">
    <property type="entry name" value="FAS1_dom_sf"/>
</dbReference>
<dbReference type="SUPFAM" id="SSF82153">
    <property type="entry name" value="FAS1 domain"/>
    <property type="match status" value="1"/>
</dbReference>
<dbReference type="PANTHER" id="PTHR10900:SF77">
    <property type="entry name" value="FI19380P1"/>
    <property type="match status" value="1"/>
</dbReference>
<dbReference type="SMART" id="SM00554">
    <property type="entry name" value="FAS1"/>
    <property type="match status" value="1"/>
</dbReference>
<dbReference type="Pfam" id="PF02469">
    <property type="entry name" value="Fasciclin"/>
    <property type="match status" value="1"/>
</dbReference>
<dbReference type="Proteomes" id="UP000708576">
    <property type="component" value="Unassembled WGS sequence"/>
</dbReference>
<dbReference type="EMBL" id="JAGUCO010000003">
    <property type="protein sequence ID" value="MBS2098088.1"/>
    <property type="molecule type" value="Genomic_DNA"/>
</dbReference>
<evidence type="ECO:0000256" key="1">
    <source>
        <dbReference type="SAM" id="SignalP"/>
    </source>
</evidence>
<reference evidence="3 4" key="1">
    <citation type="journal article" date="2015" name="Int. J. Syst. Evol. Microbiol.">
        <title>Carboxylicivirga linearis sp. nov., isolated from a sea cucumber culture pond.</title>
        <authorList>
            <person name="Wang F.Q."/>
            <person name="Zhou Y.X."/>
            <person name="Lin X.Z."/>
            <person name="Chen G.J."/>
            <person name="Du Z.J."/>
        </authorList>
    </citation>
    <scope>NUCLEOTIDE SEQUENCE [LARGE SCALE GENOMIC DNA]</scope>
    <source>
        <strain evidence="3 4">FB218</strain>
    </source>
</reference>
<dbReference type="RefSeq" id="WP_212215328.1">
    <property type="nucleotide sequence ID" value="NZ_JAGUCO010000003.1"/>
</dbReference>
<gene>
    <name evidence="3" type="ORF">KEM10_07330</name>
</gene>
<feature type="domain" description="FAS1" evidence="2">
    <location>
        <begin position="36"/>
        <end position="156"/>
    </location>
</feature>
<sequence>MKKYINLITAILLVLFTMGCQDAWEDHADIADNTASATLMELLESRSEYSNFVSAIKTSGLDSIINQPIMLTVWAPDNEAFTNIPDDKEELKILVGNHINYGAVQVKQLTEIQKLSMVNGKYVEVDGSGNKVDQVTISTVDIPAKNGFLQLVDNTLEPRMNIWEYVENYSGTSKHIEYLNSLSGEVFDPEVAEIIGYTNDGQAIYDTLSGMVWKNAFLDEVADLRAEDSTFTLLIIDDSAFDTEFNKYLPYYKVSPSVTEEALKLDTAMCLSKITKDYAFSTSYTASDIPSLVLSVDSIMVPIDKNLITESFYASNGWVHHISACPVPLENKILPIIVETESINRFIDNYKINGNDIAGSPGGHLRIRPQASGGFDYVLDNWSSGVQASGLILHAGTVAATKYKFYWKAVNDFNGSYRLPDTSEDFVLRQRLGYTTLIDETNEVFNFNPMTGVSDFTDVTALSYDEAVEEEVGMRSFTYMRDLYVWLQNEGDKAVTADYIKLVPVFEQSEN</sequence>
<organism evidence="3 4">
    <name type="scientific">Carboxylicivirga linearis</name>
    <dbReference type="NCBI Taxonomy" id="1628157"/>
    <lineage>
        <taxon>Bacteria</taxon>
        <taxon>Pseudomonadati</taxon>
        <taxon>Bacteroidota</taxon>
        <taxon>Bacteroidia</taxon>
        <taxon>Marinilabiliales</taxon>
        <taxon>Marinilabiliaceae</taxon>
        <taxon>Carboxylicivirga</taxon>
    </lineage>
</organism>
<dbReference type="InterPro" id="IPR050904">
    <property type="entry name" value="Adhesion/Biosynth-related"/>
</dbReference>
<name>A0ABS5JT49_9BACT</name>
<feature type="chain" id="PRO_5045836097" evidence="1">
    <location>
        <begin position="23"/>
        <end position="511"/>
    </location>
</feature>
<feature type="signal peptide" evidence="1">
    <location>
        <begin position="1"/>
        <end position="22"/>
    </location>
</feature>
<keyword evidence="4" id="KW-1185">Reference proteome</keyword>
<comment type="caution">
    <text evidence="3">The sequence shown here is derived from an EMBL/GenBank/DDBJ whole genome shotgun (WGS) entry which is preliminary data.</text>
</comment>
<protein>
    <submittedName>
        <fullName evidence="3">Fasciclin domain-containing protein</fullName>
    </submittedName>
</protein>
<dbReference type="PROSITE" id="PS50213">
    <property type="entry name" value="FAS1"/>
    <property type="match status" value="1"/>
</dbReference>
<evidence type="ECO:0000313" key="4">
    <source>
        <dbReference type="Proteomes" id="UP000708576"/>
    </source>
</evidence>
<dbReference type="PANTHER" id="PTHR10900">
    <property type="entry name" value="PERIOSTIN-RELATED"/>
    <property type="match status" value="1"/>
</dbReference>
<evidence type="ECO:0000259" key="2">
    <source>
        <dbReference type="PROSITE" id="PS50213"/>
    </source>
</evidence>
<dbReference type="Gene3D" id="2.30.180.10">
    <property type="entry name" value="FAS1 domain"/>
    <property type="match status" value="1"/>
</dbReference>
<accession>A0ABS5JT49</accession>
<proteinExistence type="predicted"/>
<dbReference type="InterPro" id="IPR000782">
    <property type="entry name" value="FAS1_domain"/>
</dbReference>
<keyword evidence="1" id="KW-0732">Signal</keyword>